<evidence type="ECO:0000256" key="5">
    <source>
        <dbReference type="ARBA" id="ARBA00022679"/>
    </source>
</evidence>
<dbReference type="CDD" id="cd11642">
    <property type="entry name" value="SUMT"/>
    <property type="match status" value="1"/>
</dbReference>
<feature type="binding site" evidence="14">
    <location>
        <begin position="333"/>
        <end position="334"/>
    </location>
    <ligand>
        <name>S-adenosyl-L-methionine</name>
        <dbReference type="ChEBI" id="CHEBI:59789"/>
    </ligand>
</feature>
<evidence type="ECO:0000256" key="2">
    <source>
        <dbReference type="ARBA" id="ARBA00005879"/>
    </source>
</evidence>
<feature type="domain" description="Sirohaem synthase dimerisation" evidence="17">
    <location>
        <begin position="150"/>
        <end position="207"/>
    </location>
</feature>
<comment type="pathway">
    <text evidence="14">Cofactor biosynthesis; adenosylcobalamin biosynthesis; precorrin-2 from uroporphyrinogen III: step 1/1.</text>
</comment>
<dbReference type="SUPFAM" id="SSF75615">
    <property type="entry name" value="Siroheme synthase middle domains-like"/>
    <property type="match status" value="1"/>
</dbReference>
<dbReference type="InterPro" id="IPR003043">
    <property type="entry name" value="Uropor_MeTrfase_CS"/>
</dbReference>
<feature type="binding site" evidence="14">
    <location>
        <position position="308"/>
    </location>
    <ligand>
        <name>S-adenosyl-L-methionine</name>
        <dbReference type="ChEBI" id="CHEBI:59789"/>
    </ligand>
</feature>
<evidence type="ECO:0000256" key="12">
    <source>
        <dbReference type="ARBA" id="ARBA00025705"/>
    </source>
</evidence>
<feature type="binding site" evidence="14">
    <location>
        <begin position="43"/>
        <end position="44"/>
    </location>
    <ligand>
        <name>NAD(+)</name>
        <dbReference type="ChEBI" id="CHEBI:57540"/>
    </ligand>
</feature>
<dbReference type="Pfam" id="PF13241">
    <property type="entry name" value="NAD_binding_7"/>
    <property type="match status" value="1"/>
</dbReference>
<feature type="region of interest" description="Precorrin-2 dehydrogenase / sirohydrochlorin ferrochelatase" evidence="14">
    <location>
        <begin position="1"/>
        <end position="203"/>
    </location>
</feature>
<evidence type="ECO:0000256" key="14">
    <source>
        <dbReference type="HAMAP-Rule" id="MF_01646"/>
    </source>
</evidence>
<feature type="region of interest" description="Uroporphyrinogen-III C-methyltransferase" evidence="14">
    <location>
        <begin position="218"/>
        <end position="461"/>
    </location>
</feature>
<feature type="domain" description="Tetrapyrrole methylase" evidence="16">
    <location>
        <begin position="220"/>
        <end position="430"/>
    </location>
</feature>
<evidence type="ECO:0000313" key="20">
    <source>
        <dbReference type="Proteomes" id="UP001165524"/>
    </source>
</evidence>
<feature type="binding site" evidence="14">
    <location>
        <position position="386"/>
    </location>
    <ligand>
        <name>S-adenosyl-L-methionine</name>
        <dbReference type="ChEBI" id="CHEBI:59789"/>
    </ligand>
</feature>
<dbReference type="InterPro" id="IPR037115">
    <property type="entry name" value="Sirohaem_synt_dimer_dom_sf"/>
</dbReference>
<evidence type="ECO:0000256" key="7">
    <source>
        <dbReference type="ARBA" id="ARBA00023002"/>
    </source>
</evidence>
<dbReference type="Gene3D" id="3.30.160.110">
    <property type="entry name" value="Siroheme synthase, domain 2"/>
    <property type="match status" value="1"/>
</dbReference>
<evidence type="ECO:0000256" key="13">
    <source>
        <dbReference type="ARBA" id="ARBA00047561"/>
    </source>
</evidence>
<dbReference type="InterPro" id="IPR028281">
    <property type="entry name" value="Sirohaem_synthase_central"/>
</dbReference>
<dbReference type="InterPro" id="IPR036291">
    <property type="entry name" value="NAD(P)-bd_dom_sf"/>
</dbReference>
<dbReference type="InterPro" id="IPR035996">
    <property type="entry name" value="4pyrrol_Methylase_sf"/>
</dbReference>
<evidence type="ECO:0000256" key="8">
    <source>
        <dbReference type="ARBA" id="ARBA00023027"/>
    </source>
</evidence>
<keyword evidence="9 14" id="KW-0456">Lyase</keyword>
<dbReference type="Pfam" id="PF00590">
    <property type="entry name" value="TP_methylase"/>
    <property type="match status" value="1"/>
</dbReference>
<dbReference type="InterPro" id="IPR000878">
    <property type="entry name" value="4pyrrol_Mease"/>
</dbReference>
<feature type="domain" description="Siroheme synthase central" evidence="18">
    <location>
        <begin position="119"/>
        <end position="145"/>
    </location>
</feature>
<dbReference type="InterPro" id="IPR006366">
    <property type="entry name" value="CobA/CysG_C"/>
</dbReference>
<evidence type="ECO:0000256" key="10">
    <source>
        <dbReference type="ARBA" id="ARBA00023244"/>
    </source>
</evidence>
<dbReference type="InterPro" id="IPR014777">
    <property type="entry name" value="4pyrrole_Mease_sub1"/>
</dbReference>
<evidence type="ECO:0000256" key="4">
    <source>
        <dbReference type="ARBA" id="ARBA00022603"/>
    </source>
</evidence>
<comment type="similarity">
    <text evidence="2 15">Belongs to the precorrin methyltransferase family.</text>
</comment>
<dbReference type="Gene3D" id="1.10.8.210">
    <property type="entry name" value="Sirohaem synthase, dimerisation domain"/>
    <property type="match status" value="1"/>
</dbReference>
<comment type="catalytic activity">
    <reaction evidence="14">
        <text>uroporphyrinogen III + 2 S-adenosyl-L-methionine = precorrin-2 + 2 S-adenosyl-L-homocysteine + H(+)</text>
        <dbReference type="Rhea" id="RHEA:32459"/>
        <dbReference type="ChEBI" id="CHEBI:15378"/>
        <dbReference type="ChEBI" id="CHEBI:57308"/>
        <dbReference type="ChEBI" id="CHEBI:57856"/>
        <dbReference type="ChEBI" id="CHEBI:58827"/>
        <dbReference type="ChEBI" id="CHEBI:59789"/>
        <dbReference type="EC" id="2.1.1.107"/>
    </reaction>
</comment>
<dbReference type="PANTHER" id="PTHR45790">
    <property type="entry name" value="SIROHEME SYNTHASE-RELATED"/>
    <property type="match status" value="1"/>
</dbReference>
<dbReference type="Pfam" id="PF10414">
    <property type="entry name" value="CysG_dimeriser"/>
    <property type="match status" value="1"/>
</dbReference>
<proteinExistence type="inferred from homology"/>
<dbReference type="InterPro" id="IPR019478">
    <property type="entry name" value="Sirohaem_synthase_dimer_dom"/>
</dbReference>
<organism evidence="19 20">
    <name type="scientific">Alcanivorax quisquiliarum</name>
    <dbReference type="NCBI Taxonomy" id="2933565"/>
    <lineage>
        <taxon>Bacteria</taxon>
        <taxon>Pseudomonadati</taxon>
        <taxon>Pseudomonadota</taxon>
        <taxon>Gammaproteobacteria</taxon>
        <taxon>Oceanospirillales</taxon>
        <taxon>Alcanivoracaceae</taxon>
        <taxon>Alcanivorax</taxon>
    </lineage>
</organism>
<comment type="caution">
    <text evidence="19">The sequence shown here is derived from an EMBL/GenBank/DDBJ whole genome shotgun (WGS) entry which is preliminary data.</text>
</comment>
<dbReference type="InterPro" id="IPR012409">
    <property type="entry name" value="Sirohaem_synth"/>
</dbReference>
<dbReference type="InterPro" id="IPR050161">
    <property type="entry name" value="Siro_Cobalamin_biosynth"/>
</dbReference>
<dbReference type="PROSITE" id="PS00840">
    <property type="entry name" value="SUMT_2"/>
    <property type="match status" value="1"/>
</dbReference>
<keyword evidence="6 14" id="KW-0949">S-adenosyl-L-methionine</keyword>
<dbReference type="Proteomes" id="UP001165524">
    <property type="component" value="Unassembled WGS sequence"/>
</dbReference>
<dbReference type="GO" id="GO:0004851">
    <property type="term" value="F:uroporphyrin-III C-methyltransferase activity"/>
    <property type="evidence" value="ECO:0007669"/>
    <property type="project" value="UniProtKB-EC"/>
</dbReference>
<feature type="binding site" evidence="14">
    <location>
        <position position="415"/>
    </location>
    <ligand>
        <name>S-adenosyl-L-methionine</name>
        <dbReference type="ChEBI" id="CHEBI:59789"/>
    </ligand>
</feature>
<dbReference type="NCBIfam" id="NF004790">
    <property type="entry name" value="PRK06136.1"/>
    <property type="match status" value="1"/>
</dbReference>
<evidence type="ECO:0000259" key="16">
    <source>
        <dbReference type="Pfam" id="PF00590"/>
    </source>
</evidence>
<comment type="pathway">
    <text evidence="14">Cofactor biosynthesis; adenosylcobalamin biosynthesis; sirohydrochlorin from precorrin-2: step 1/1.</text>
</comment>
<dbReference type="EC" id="4.99.1.4" evidence="14"/>
<feature type="active site" description="Proton donor" evidence="14">
    <location>
        <position position="272"/>
    </location>
</feature>
<dbReference type="EC" id="1.3.1.76" evidence="14"/>
<dbReference type="EMBL" id="JALKII010000001">
    <property type="protein sequence ID" value="MCK0536300.1"/>
    <property type="molecule type" value="Genomic_DNA"/>
</dbReference>
<dbReference type="Gene3D" id="3.30.950.10">
    <property type="entry name" value="Methyltransferase, Cobalt-precorrin-4 Transmethylase, Domain 2"/>
    <property type="match status" value="1"/>
</dbReference>
<reference evidence="19" key="1">
    <citation type="submission" date="2022-04" db="EMBL/GenBank/DDBJ databases">
        <title>Alcanivorax sp. CY1518 draft genome sequence.</title>
        <authorList>
            <person name="Zhao G."/>
            <person name="An M."/>
        </authorList>
    </citation>
    <scope>NUCLEOTIDE SEQUENCE</scope>
    <source>
        <strain evidence="19">CY1518</strain>
    </source>
</reference>
<comment type="function">
    <text evidence="14">Multifunctional enzyme that catalyzes the SAM-dependent methylations of uroporphyrinogen III at position C-2 and C-7 to form precorrin-2 via precorrin-1. Then it catalyzes the NAD-dependent ring dehydrogenation of precorrin-2 to yield sirohydrochlorin. Finally, it catalyzes the ferrochelation of sirohydrochlorin to yield siroheme.</text>
</comment>
<dbReference type="InterPro" id="IPR006367">
    <property type="entry name" value="Sirohaem_synthase_N"/>
</dbReference>
<name>A0ABT0E3A3_9GAMM</name>
<feature type="binding site" evidence="14">
    <location>
        <begin position="22"/>
        <end position="23"/>
    </location>
    <ligand>
        <name>NAD(+)</name>
        <dbReference type="ChEBI" id="CHEBI:57540"/>
    </ligand>
</feature>
<dbReference type="SUPFAM" id="SSF53790">
    <property type="entry name" value="Tetrapyrrole methylase"/>
    <property type="match status" value="1"/>
</dbReference>
<dbReference type="SUPFAM" id="SSF51735">
    <property type="entry name" value="NAD(P)-binding Rossmann-fold domains"/>
    <property type="match status" value="1"/>
</dbReference>
<evidence type="ECO:0000256" key="6">
    <source>
        <dbReference type="ARBA" id="ARBA00022691"/>
    </source>
</evidence>
<accession>A0ABT0E3A3</accession>
<feature type="binding site" evidence="14">
    <location>
        <position position="227"/>
    </location>
    <ligand>
        <name>S-adenosyl-L-methionine</name>
        <dbReference type="ChEBI" id="CHEBI:59789"/>
    </ligand>
</feature>
<dbReference type="PIRSF" id="PIRSF036426">
    <property type="entry name" value="Sirohaem_synth"/>
    <property type="match status" value="1"/>
</dbReference>
<keyword evidence="11 14" id="KW-0511">Multifunctional enzyme</keyword>
<comment type="pathway">
    <text evidence="12 14">Porphyrin-containing compound metabolism; siroheme biosynthesis; precorrin-2 from uroporphyrinogen III: step 1/1.</text>
</comment>
<comment type="catalytic activity">
    <reaction evidence="14">
        <text>siroheme + 2 H(+) = sirohydrochlorin + Fe(2+)</text>
        <dbReference type="Rhea" id="RHEA:24360"/>
        <dbReference type="ChEBI" id="CHEBI:15378"/>
        <dbReference type="ChEBI" id="CHEBI:29033"/>
        <dbReference type="ChEBI" id="CHEBI:58351"/>
        <dbReference type="ChEBI" id="CHEBI:60052"/>
        <dbReference type="EC" id="4.99.1.4"/>
    </reaction>
</comment>
<keyword evidence="10 14" id="KW-0627">Porphyrin biosynthesis</keyword>
<feature type="active site" description="Proton acceptor" evidence="14">
    <location>
        <position position="250"/>
    </location>
</feature>
<dbReference type="GO" id="GO:0051266">
    <property type="term" value="F:sirohydrochlorin ferrochelatase activity"/>
    <property type="evidence" value="ECO:0007669"/>
    <property type="project" value="UniProtKB-EC"/>
</dbReference>
<sequence length="461" mass="49586">MQYLPVSWRVAEQWVLLVGGGDIALRKARLLARAGARIRLVAPLIEPALAELVQAGDGELRARTFAPADLDGVQIAVAATDEKRVNRAVSEAAQARNIPVNVVDAPALCSFIFPAIVDRDPLLVSISTGGASPVLARWLRSRIESWLPARWGELASLMGSRRAALAKKLPVISARRLFWEQVLDGPVVEQSLAGRAKEAGALLDAAIEKADADKLSQGEVYLVGAGPGDPDLLTFRALRLLQKADVVLYDRLVSPGVLELARRDADLIYVGKQRSEHVLPQEQINDLLVQYARAGKKVCRLKGGDPFIFGRGGEELERVVAEGIRFQVVPGITAASGCAAYAGIPLTHRDHAQSVRFVTGHRKENGELDLPWAALTTPRETLVFYMGLLSLPDISRELIRAGKPAETPAALVSQGTLASQQVVVGTLASLPEQARDAALPAPTLLVIGEVVGLYPALRWFG</sequence>
<comment type="caution">
    <text evidence="14">Lacks conserved residue(s) required for the propagation of feature annotation.</text>
</comment>
<dbReference type="PANTHER" id="PTHR45790:SF1">
    <property type="entry name" value="SIROHEME SYNTHASE"/>
    <property type="match status" value="1"/>
</dbReference>
<keyword evidence="5 14" id="KW-0808">Transferase</keyword>
<evidence type="ECO:0000313" key="19">
    <source>
        <dbReference type="EMBL" id="MCK0536300.1"/>
    </source>
</evidence>
<dbReference type="EC" id="2.1.1.107" evidence="14"/>
<keyword evidence="8 14" id="KW-0520">NAD</keyword>
<comment type="similarity">
    <text evidence="14">In the C-terminal section; belongs to the precorrin methyltransferase family.</text>
</comment>
<keyword evidence="7 14" id="KW-0560">Oxidoreductase</keyword>
<evidence type="ECO:0000259" key="18">
    <source>
        <dbReference type="Pfam" id="PF14824"/>
    </source>
</evidence>
<gene>
    <name evidence="14 19" type="primary">cysG</name>
    <name evidence="19" type="ORF">MU846_01080</name>
</gene>
<evidence type="ECO:0000256" key="9">
    <source>
        <dbReference type="ARBA" id="ARBA00023239"/>
    </source>
</evidence>
<evidence type="ECO:0000256" key="1">
    <source>
        <dbReference type="ARBA" id="ARBA00005010"/>
    </source>
</evidence>
<evidence type="ECO:0000256" key="11">
    <source>
        <dbReference type="ARBA" id="ARBA00023268"/>
    </source>
</evidence>
<evidence type="ECO:0000256" key="3">
    <source>
        <dbReference type="ARBA" id="ARBA00022573"/>
    </source>
</evidence>
<comment type="similarity">
    <text evidence="14">In the N-terminal section; belongs to the precorrin-2 dehydrogenase / sirohydrochlorin ferrochelatase family.</text>
</comment>
<dbReference type="Pfam" id="PF14824">
    <property type="entry name" value="Sirohm_synth_M"/>
    <property type="match status" value="1"/>
</dbReference>
<dbReference type="NCBIfam" id="TIGR01470">
    <property type="entry name" value="cysG_Nterm"/>
    <property type="match status" value="1"/>
</dbReference>
<dbReference type="GO" id="GO:0032259">
    <property type="term" value="P:methylation"/>
    <property type="evidence" value="ECO:0007669"/>
    <property type="project" value="UniProtKB-KW"/>
</dbReference>
<dbReference type="RefSeq" id="WP_246947387.1">
    <property type="nucleotide sequence ID" value="NZ_JALKII010000001.1"/>
</dbReference>
<dbReference type="GO" id="GO:0043115">
    <property type="term" value="F:precorrin-2 dehydrogenase activity"/>
    <property type="evidence" value="ECO:0007669"/>
    <property type="project" value="UniProtKB-EC"/>
</dbReference>
<evidence type="ECO:0000256" key="15">
    <source>
        <dbReference type="RuleBase" id="RU003960"/>
    </source>
</evidence>
<dbReference type="InterPro" id="IPR014776">
    <property type="entry name" value="4pyrrole_Mease_sub2"/>
</dbReference>
<keyword evidence="3 14" id="KW-0169">Cobalamin biosynthesis</keyword>
<keyword evidence="4 14" id="KW-0489">Methyltransferase</keyword>
<evidence type="ECO:0000259" key="17">
    <source>
        <dbReference type="Pfam" id="PF10414"/>
    </source>
</evidence>
<comment type="catalytic activity">
    <reaction evidence="13 14">
        <text>precorrin-2 + NAD(+) = sirohydrochlorin + NADH + 2 H(+)</text>
        <dbReference type="Rhea" id="RHEA:15613"/>
        <dbReference type="ChEBI" id="CHEBI:15378"/>
        <dbReference type="ChEBI" id="CHEBI:57540"/>
        <dbReference type="ChEBI" id="CHEBI:57945"/>
        <dbReference type="ChEBI" id="CHEBI:58351"/>
        <dbReference type="ChEBI" id="CHEBI:58827"/>
        <dbReference type="EC" id="1.3.1.76"/>
    </reaction>
</comment>
<dbReference type="HAMAP" id="MF_01646">
    <property type="entry name" value="Siroheme_synth"/>
    <property type="match status" value="1"/>
</dbReference>
<feature type="binding site" evidence="14">
    <location>
        <begin position="303"/>
        <end position="305"/>
    </location>
    <ligand>
        <name>S-adenosyl-L-methionine</name>
        <dbReference type="ChEBI" id="CHEBI:59789"/>
    </ligand>
</feature>
<dbReference type="Gene3D" id="3.40.50.720">
    <property type="entry name" value="NAD(P)-binding Rossmann-like Domain"/>
    <property type="match status" value="1"/>
</dbReference>
<comment type="pathway">
    <text evidence="1 14">Porphyrin-containing compound metabolism; siroheme biosynthesis; sirohydrochlorin from precorrin-2: step 1/1.</text>
</comment>
<dbReference type="NCBIfam" id="TIGR01469">
    <property type="entry name" value="cobA_cysG_Cterm"/>
    <property type="match status" value="1"/>
</dbReference>
<dbReference type="Gene3D" id="3.40.1010.10">
    <property type="entry name" value="Cobalt-precorrin-4 Transmethylase, Domain 1"/>
    <property type="match status" value="1"/>
</dbReference>
<comment type="pathway">
    <text evidence="14">Porphyrin-containing compound metabolism; siroheme biosynthesis; siroheme from sirohydrochlorin: step 1/1.</text>
</comment>
<keyword evidence="20" id="KW-1185">Reference proteome</keyword>
<dbReference type="NCBIfam" id="NF007922">
    <property type="entry name" value="PRK10637.1"/>
    <property type="match status" value="1"/>
</dbReference>
<protein>
    <recommendedName>
        <fullName evidence="14">Siroheme synthase</fullName>
    </recommendedName>
    <domain>
        <recommendedName>
            <fullName evidence="14">Uroporphyrinogen-III C-methyltransferase</fullName>
            <shortName evidence="14">Urogen III methylase</shortName>
            <ecNumber evidence="14">2.1.1.107</ecNumber>
        </recommendedName>
        <alternativeName>
            <fullName evidence="14">SUMT</fullName>
        </alternativeName>
        <alternativeName>
            <fullName evidence="14">Uroporphyrinogen III methylase</fullName>
            <shortName evidence="14">UROM</shortName>
        </alternativeName>
    </domain>
    <domain>
        <recommendedName>
            <fullName evidence="14">Precorrin-2 dehydrogenase</fullName>
            <ecNumber evidence="14">1.3.1.76</ecNumber>
        </recommendedName>
    </domain>
    <domain>
        <recommendedName>
            <fullName evidence="14">Sirohydrochlorin ferrochelatase</fullName>
            <ecNumber evidence="14">4.99.1.4</ecNumber>
        </recommendedName>
    </domain>
</protein>